<reference evidence="1 2" key="1">
    <citation type="journal article" date="2013" name="Genome Announc.">
        <title>Complete Genome Sequence of the Probiotic Bifidobacterium thermophilum Strain RBL67.</title>
        <authorList>
            <person name="Jans C."/>
            <person name="Lacroix C."/>
            <person name="Follador R."/>
            <person name="Stevens M.J."/>
        </authorList>
    </citation>
    <scope>NUCLEOTIDE SEQUENCE [LARGE SCALE GENOMIC DNA]</scope>
    <source>
        <strain evidence="1 2">RBL67</strain>
    </source>
</reference>
<evidence type="ECO:0000313" key="2">
    <source>
        <dbReference type="Proteomes" id="UP000011835"/>
    </source>
</evidence>
<dbReference type="HOGENOM" id="CLU_533883_0_0_11"/>
<accession>M4RHJ7</accession>
<protein>
    <submittedName>
        <fullName evidence="1">Uncharacterized protein</fullName>
    </submittedName>
</protein>
<organism evidence="1 2">
    <name type="scientific">Bifidobacterium thermophilum RBL67</name>
    <dbReference type="NCBI Taxonomy" id="1254439"/>
    <lineage>
        <taxon>Bacteria</taxon>
        <taxon>Bacillati</taxon>
        <taxon>Actinomycetota</taxon>
        <taxon>Actinomycetes</taxon>
        <taxon>Bifidobacteriales</taxon>
        <taxon>Bifidobacteriaceae</taxon>
        <taxon>Bifidobacterium</taxon>
    </lineage>
</organism>
<proteinExistence type="predicted"/>
<dbReference type="EMBL" id="CP004346">
    <property type="protein sequence ID" value="AGH42038.1"/>
    <property type="molecule type" value="Genomic_DNA"/>
</dbReference>
<dbReference type="PATRIC" id="fig|1254439.12.peg.1764"/>
<dbReference type="Proteomes" id="UP000011835">
    <property type="component" value="Chromosome"/>
</dbReference>
<keyword evidence="2" id="KW-1185">Reference proteome</keyword>
<name>M4RHJ7_9BIFI</name>
<sequence length="510" mass="56730">MYLLNAEGDGSVLHDRPERYEVLRVARVHDLPADWYWARFGDVGLLGEVVEPDEGMLKALAAMLRVYYRRWLSYGGVWPDGVTWDDADRSGLKVREGGLVGPWDVPLTRYRWRVPSEVEYAYAAGLSSEGFARQVKPGEKVTIDDTGRSVLWSVPVAHNPHGGGSGTMGGFIYDGVKYGWSQVREDFARPVGERRVNARRVFFGQGDGPFIPDAAFLRAYWDACNWHTFKEVVYRGAEVLAAPARHPTTNQIVKEKAEMMNEPTNGWPAYSKPMPKPTLQDRIYFARVRKEKQRDLLHGLAVAEGPFYARLERMCSINGVVQVSEMANPVALIAAYAAQYAAVYSGVPSGLRLDTVMGSDGSRWVMGPALDQYLLNMQDYSVAGLVRFGYRNVYPDGADLDIQGIADTVVGSMVGNGSHQILGGSWRTTVAHGNQLWDMWEPSIRMVCSNPKEAVILFSCLMVDFLRHIQTNGDGTATDVRENYRTMLTQTIFMSTVDFGLLGKTTGAAE</sequence>
<gene>
    <name evidence="1" type="ORF">D805_1771</name>
</gene>
<dbReference type="KEGG" id="btp:D805_1771"/>
<dbReference type="AlphaFoldDB" id="M4RHJ7"/>
<evidence type="ECO:0000313" key="1">
    <source>
        <dbReference type="EMBL" id="AGH42038.1"/>
    </source>
</evidence>